<feature type="non-terminal residue" evidence="2">
    <location>
        <position position="45"/>
    </location>
</feature>
<accession>A0A6G0MUN5</accession>
<sequence length="45" mass="4681">MKKKAAKETSGQSSSSTKKKATKEVGDSPAATVGKTQTMQLKPLS</sequence>
<gene>
    <name evidence="2" type="ORF">PF004_g24281</name>
</gene>
<protein>
    <submittedName>
        <fullName evidence="2">Uncharacterized protein</fullName>
    </submittedName>
</protein>
<dbReference type="EMBL" id="QXGC01002742">
    <property type="protein sequence ID" value="KAE9182293.1"/>
    <property type="molecule type" value="Genomic_DNA"/>
</dbReference>
<dbReference type="AlphaFoldDB" id="A0A6G0MUN5"/>
<organism evidence="2 3">
    <name type="scientific">Phytophthora fragariae</name>
    <dbReference type="NCBI Taxonomy" id="53985"/>
    <lineage>
        <taxon>Eukaryota</taxon>
        <taxon>Sar</taxon>
        <taxon>Stramenopiles</taxon>
        <taxon>Oomycota</taxon>
        <taxon>Peronosporomycetes</taxon>
        <taxon>Peronosporales</taxon>
        <taxon>Peronosporaceae</taxon>
        <taxon>Phytophthora</taxon>
    </lineage>
</organism>
<evidence type="ECO:0000313" key="3">
    <source>
        <dbReference type="Proteomes" id="UP000476176"/>
    </source>
</evidence>
<name>A0A6G0MUN5_9STRA</name>
<dbReference type="Proteomes" id="UP000476176">
    <property type="component" value="Unassembled WGS sequence"/>
</dbReference>
<reference evidence="2 3" key="1">
    <citation type="submission" date="2018-09" db="EMBL/GenBank/DDBJ databases">
        <title>Genomic investigation of the strawberry pathogen Phytophthora fragariae indicates pathogenicity is determined by transcriptional variation in three key races.</title>
        <authorList>
            <person name="Adams T.M."/>
            <person name="Armitage A.D."/>
            <person name="Sobczyk M.K."/>
            <person name="Bates H.J."/>
            <person name="Dunwell J.M."/>
            <person name="Nellist C.F."/>
            <person name="Harrison R.J."/>
        </authorList>
    </citation>
    <scope>NUCLEOTIDE SEQUENCE [LARGE SCALE GENOMIC DNA]</scope>
    <source>
        <strain evidence="2 3">BC-23</strain>
    </source>
</reference>
<feature type="region of interest" description="Disordered" evidence="1">
    <location>
        <begin position="1"/>
        <end position="45"/>
    </location>
</feature>
<evidence type="ECO:0000313" key="2">
    <source>
        <dbReference type="EMBL" id="KAE9182293.1"/>
    </source>
</evidence>
<evidence type="ECO:0000256" key="1">
    <source>
        <dbReference type="SAM" id="MobiDB-lite"/>
    </source>
</evidence>
<feature type="compositionally biased region" description="Polar residues" evidence="1">
    <location>
        <begin position="34"/>
        <end position="45"/>
    </location>
</feature>
<proteinExistence type="predicted"/>
<comment type="caution">
    <text evidence="2">The sequence shown here is derived from an EMBL/GenBank/DDBJ whole genome shotgun (WGS) entry which is preliminary data.</text>
</comment>